<dbReference type="EMBL" id="VYUY01000015">
    <property type="protein sequence ID" value="KAA9132116.1"/>
    <property type="molecule type" value="Genomic_DNA"/>
</dbReference>
<sequence length="179" mass="20219">MTSESLAAAIARTGSPVELLRNQNWPAFTFPVAPEFTNWRDEQRSWNTTVALMDQSHHMTQLFLGGADLIPTLETISPNTFATFRPGVAKQLISVNRDGYLIGDGILFYNSTDTEGLVLIGHHILIDWVRFTIEKAQAAGKDVHMRLEPNSHMRQGPPTFYRYELQGPRADDVMEKLFD</sequence>
<reference evidence="2" key="1">
    <citation type="submission" date="2019-09" db="EMBL/GenBank/DDBJ databases">
        <title>Mumia zhuanghuii sp. nov. isolated from the intestinal contents of plateau pika (Ochotona curzoniae) in the Qinghai-Tibet plateau of China.</title>
        <authorList>
            <person name="Tian Z."/>
        </authorList>
    </citation>
    <scope>NUCLEOTIDE SEQUENCE [LARGE SCALE GENOMIC DNA]</scope>
    <source>
        <strain evidence="2">L-033</strain>
    </source>
</reference>
<dbReference type="GO" id="GO:0016740">
    <property type="term" value="F:transferase activity"/>
    <property type="evidence" value="ECO:0007669"/>
    <property type="project" value="UniProtKB-KW"/>
</dbReference>
<name>A0A5N0TE42_9MICO</name>
<evidence type="ECO:0000313" key="2">
    <source>
        <dbReference type="Proteomes" id="UP000326838"/>
    </source>
</evidence>
<dbReference type="AlphaFoldDB" id="A0A5N0TE42"/>
<evidence type="ECO:0000313" key="1">
    <source>
        <dbReference type="EMBL" id="KAA9132116.1"/>
    </source>
</evidence>
<feature type="non-terminal residue" evidence="1">
    <location>
        <position position="179"/>
    </location>
</feature>
<keyword evidence="2" id="KW-1185">Reference proteome</keyword>
<protein>
    <submittedName>
        <fullName evidence="1">Aminomethyl transferase family protein</fullName>
    </submittedName>
</protein>
<accession>A0A5N0TE42</accession>
<dbReference type="InterPro" id="IPR027266">
    <property type="entry name" value="TrmE/GcvT-like"/>
</dbReference>
<keyword evidence="1" id="KW-0808">Transferase</keyword>
<dbReference type="Proteomes" id="UP000326838">
    <property type="component" value="Unassembled WGS sequence"/>
</dbReference>
<proteinExistence type="predicted"/>
<organism evidence="1 2">
    <name type="scientific">Microbacterium caowuchunii</name>
    <dbReference type="NCBI Taxonomy" id="2614638"/>
    <lineage>
        <taxon>Bacteria</taxon>
        <taxon>Bacillati</taxon>
        <taxon>Actinomycetota</taxon>
        <taxon>Actinomycetes</taxon>
        <taxon>Micrococcales</taxon>
        <taxon>Microbacteriaceae</taxon>
        <taxon>Microbacterium</taxon>
    </lineage>
</organism>
<dbReference type="Gene3D" id="3.30.1360.120">
    <property type="entry name" value="Probable tRNA modification gtpase trme, domain 1"/>
    <property type="match status" value="1"/>
</dbReference>
<gene>
    <name evidence="1" type="ORF">F6B40_10330</name>
</gene>
<comment type="caution">
    <text evidence="1">The sequence shown here is derived from an EMBL/GenBank/DDBJ whole genome shotgun (WGS) entry which is preliminary data.</text>
</comment>
<dbReference type="SUPFAM" id="SSF103025">
    <property type="entry name" value="Folate-binding domain"/>
    <property type="match status" value="1"/>
</dbReference>